<name>A0A285TU58_9HYPH</name>
<keyword evidence="1" id="KW-0472">Membrane</keyword>
<feature type="transmembrane region" description="Helical" evidence="1">
    <location>
        <begin position="52"/>
        <end position="76"/>
    </location>
</feature>
<feature type="transmembrane region" description="Helical" evidence="1">
    <location>
        <begin position="126"/>
        <end position="145"/>
    </location>
</feature>
<keyword evidence="3" id="KW-1185">Reference proteome</keyword>
<dbReference type="Proteomes" id="UP000219331">
    <property type="component" value="Unassembled WGS sequence"/>
</dbReference>
<evidence type="ECO:0000313" key="3">
    <source>
        <dbReference type="Proteomes" id="UP000219331"/>
    </source>
</evidence>
<feature type="transmembrane region" description="Helical" evidence="1">
    <location>
        <begin position="21"/>
        <end position="40"/>
    </location>
</feature>
<dbReference type="EMBL" id="OBML01000014">
    <property type="protein sequence ID" value="SOC25253.1"/>
    <property type="molecule type" value="Genomic_DNA"/>
</dbReference>
<reference evidence="2 3" key="1">
    <citation type="submission" date="2017-08" db="EMBL/GenBank/DDBJ databases">
        <authorList>
            <person name="de Groot N.N."/>
        </authorList>
    </citation>
    <scope>NUCLEOTIDE SEQUENCE [LARGE SCALE GENOMIC DNA]</scope>
    <source>
        <strain evidence="2 3">USBA 352</strain>
    </source>
</reference>
<keyword evidence="1" id="KW-1133">Transmembrane helix</keyword>
<organism evidence="2 3">
    <name type="scientific">Stappia indica</name>
    <dbReference type="NCBI Taxonomy" id="538381"/>
    <lineage>
        <taxon>Bacteria</taxon>
        <taxon>Pseudomonadati</taxon>
        <taxon>Pseudomonadota</taxon>
        <taxon>Alphaproteobacteria</taxon>
        <taxon>Hyphomicrobiales</taxon>
        <taxon>Stappiaceae</taxon>
        <taxon>Stappia</taxon>
    </lineage>
</organism>
<evidence type="ECO:0000256" key="1">
    <source>
        <dbReference type="SAM" id="Phobius"/>
    </source>
</evidence>
<protein>
    <submittedName>
        <fullName evidence="2">Uncharacterized protein</fullName>
    </submittedName>
</protein>
<dbReference type="AlphaFoldDB" id="A0A285TU58"/>
<accession>A0A285TU58</accession>
<keyword evidence="1" id="KW-0812">Transmembrane</keyword>
<dbReference type="STRING" id="538381.GCA_001696535_00410"/>
<proteinExistence type="predicted"/>
<feature type="transmembrane region" description="Helical" evidence="1">
    <location>
        <begin position="88"/>
        <end position="114"/>
    </location>
</feature>
<gene>
    <name evidence="2" type="ORF">SAMN05421512_11419</name>
</gene>
<dbReference type="RefSeq" id="WP_141402641.1">
    <property type="nucleotide sequence ID" value="NZ_OBML01000014.1"/>
</dbReference>
<sequence>MTATTGASDAIRVLPAITPCAALRLAAFRFFAILLAAYLLSGSARAVLVDPAAGPLAGALLEAIWLVSAGLLGTALMPWGLLTPRRALALAVLTALALTFSDALVAVFLCGIPVPRHFARFARIDGAVQTAAFLVALFLPLAVSLRRQEGARNLS</sequence>
<evidence type="ECO:0000313" key="2">
    <source>
        <dbReference type="EMBL" id="SOC25253.1"/>
    </source>
</evidence>